<accession>A0ABS7HKU7</accession>
<protein>
    <recommendedName>
        <fullName evidence="6">Solute-binding protein family 5 domain-containing protein</fullName>
    </recommendedName>
</protein>
<reference evidence="7 8" key="1">
    <citation type="journal article" date="2021" name="MBio">
        <title>Poor Competitiveness of Bradyrhizobium in Pigeon Pea Root Colonization in Indian Soils.</title>
        <authorList>
            <person name="Chalasani D."/>
            <person name="Basu A."/>
            <person name="Pullabhotla S.V.S.R.N."/>
            <person name="Jorrin B."/>
            <person name="Neal A.L."/>
            <person name="Poole P.S."/>
            <person name="Podile A.R."/>
            <person name="Tkacz A."/>
        </authorList>
    </citation>
    <scope>NUCLEOTIDE SEQUENCE [LARGE SCALE GENOMIC DNA]</scope>
    <source>
        <strain evidence="7 8">HU14</strain>
    </source>
</reference>
<evidence type="ECO:0000256" key="1">
    <source>
        <dbReference type="ARBA" id="ARBA00004196"/>
    </source>
</evidence>
<sequence length="525" mass="56981">MHNFHPFFGTRRSRSRTVAAAVLVIGALSLAACGSSGTATPDEDVPQVLTLGLSGEPQPMKAAINQNALGYLMDALLQQGLLRWGEGGEIEPALAESFEQVDNATYTFTLRPDLKFSDGTPLTSADVKRTFEYLADPANAAFTVAGMSRISEITTEGDSQLTVKLKENDPDFLGYVANPTAFIVKEDALSPNATVTVGAGPFVIEDQTQGVGMDLVPNEHFYDPESVTLDRIEAEYYFDATARVNALISGDVDFIDFVPTQDFERLESTPGVVVAAEPSPMIGLTFNTTSGPFANPLVRTAIAYAIDREHVASAADGGKADPVYGVMLGEDSEFASDESGSLYSYDPEKAKELLAEAGYPDGFDATILTMSQYLYHQDTAVAVQNDLKEVGINLTLDSGDQPTWVRKAIAGEYEVKTTGVAGLIPQASYLESLYFANAAYTSFGYDNPELREALTEGRTAETDEERAEAYDRAFDIVAEDTPRVDLTQRYNGYAFKDTVQGFENWPGFLSQYSQNWVPYLSIASE</sequence>
<dbReference type="PANTHER" id="PTHR30290:SF10">
    <property type="entry name" value="PERIPLASMIC OLIGOPEPTIDE-BINDING PROTEIN-RELATED"/>
    <property type="match status" value="1"/>
</dbReference>
<feature type="chain" id="PRO_5046032996" description="Solute-binding protein family 5 domain-containing protein" evidence="5">
    <location>
        <begin position="32"/>
        <end position="525"/>
    </location>
</feature>
<dbReference type="InterPro" id="IPR000914">
    <property type="entry name" value="SBP_5_dom"/>
</dbReference>
<dbReference type="Gene3D" id="3.90.76.10">
    <property type="entry name" value="Dipeptide-binding Protein, Domain 1"/>
    <property type="match status" value="1"/>
</dbReference>
<dbReference type="PANTHER" id="PTHR30290">
    <property type="entry name" value="PERIPLASMIC BINDING COMPONENT OF ABC TRANSPORTER"/>
    <property type="match status" value="1"/>
</dbReference>
<proteinExistence type="inferred from homology"/>
<comment type="similarity">
    <text evidence="2">Belongs to the bacterial solute-binding protein 5 family.</text>
</comment>
<evidence type="ECO:0000256" key="3">
    <source>
        <dbReference type="ARBA" id="ARBA00022448"/>
    </source>
</evidence>
<dbReference type="PIRSF" id="PIRSF002741">
    <property type="entry name" value="MppA"/>
    <property type="match status" value="1"/>
</dbReference>
<dbReference type="RefSeq" id="WP_220299776.1">
    <property type="nucleotide sequence ID" value="NZ_JAEUAW010000003.1"/>
</dbReference>
<dbReference type="Gene3D" id="3.10.105.10">
    <property type="entry name" value="Dipeptide-binding Protein, Domain 3"/>
    <property type="match status" value="1"/>
</dbReference>
<comment type="caution">
    <text evidence="7">The sequence shown here is derived from an EMBL/GenBank/DDBJ whole genome shotgun (WGS) entry which is preliminary data.</text>
</comment>
<evidence type="ECO:0000256" key="5">
    <source>
        <dbReference type="SAM" id="SignalP"/>
    </source>
</evidence>
<comment type="subcellular location">
    <subcellularLocation>
        <location evidence="1">Cell envelope</location>
    </subcellularLocation>
</comment>
<evidence type="ECO:0000313" key="8">
    <source>
        <dbReference type="Proteomes" id="UP001196843"/>
    </source>
</evidence>
<organism evidence="7 8">
    <name type="scientific">Microbacterium jejuense</name>
    <dbReference type="NCBI Taxonomy" id="1263637"/>
    <lineage>
        <taxon>Bacteria</taxon>
        <taxon>Bacillati</taxon>
        <taxon>Actinomycetota</taxon>
        <taxon>Actinomycetes</taxon>
        <taxon>Micrococcales</taxon>
        <taxon>Microbacteriaceae</taxon>
        <taxon>Microbacterium</taxon>
    </lineage>
</organism>
<gene>
    <name evidence="7" type="ORF">JNB62_05115</name>
</gene>
<dbReference type="EMBL" id="JAEUAW010000003">
    <property type="protein sequence ID" value="MBW9093055.1"/>
    <property type="molecule type" value="Genomic_DNA"/>
</dbReference>
<dbReference type="Gene3D" id="3.40.190.10">
    <property type="entry name" value="Periplasmic binding protein-like II"/>
    <property type="match status" value="1"/>
</dbReference>
<evidence type="ECO:0000313" key="7">
    <source>
        <dbReference type="EMBL" id="MBW9093055.1"/>
    </source>
</evidence>
<dbReference type="SUPFAM" id="SSF53850">
    <property type="entry name" value="Periplasmic binding protein-like II"/>
    <property type="match status" value="1"/>
</dbReference>
<feature type="domain" description="Solute-binding protein family 5" evidence="6">
    <location>
        <begin position="89"/>
        <end position="435"/>
    </location>
</feature>
<dbReference type="Pfam" id="PF00496">
    <property type="entry name" value="SBP_bac_5"/>
    <property type="match status" value="1"/>
</dbReference>
<name>A0ABS7HKU7_9MICO</name>
<evidence type="ECO:0000259" key="6">
    <source>
        <dbReference type="Pfam" id="PF00496"/>
    </source>
</evidence>
<keyword evidence="8" id="KW-1185">Reference proteome</keyword>
<evidence type="ECO:0000256" key="2">
    <source>
        <dbReference type="ARBA" id="ARBA00005695"/>
    </source>
</evidence>
<keyword evidence="4 5" id="KW-0732">Signal</keyword>
<dbReference type="Proteomes" id="UP001196843">
    <property type="component" value="Unassembled WGS sequence"/>
</dbReference>
<keyword evidence="3" id="KW-0813">Transport</keyword>
<evidence type="ECO:0000256" key="4">
    <source>
        <dbReference type="ARBA" id="ARBA00022729"/>
    </source>
</evidence>
<dbReference type="InterPro" id="IPR039424">
    <property type="entry name" value="SBP_5"/>
</dbReference>
<dbReference type="InterPro" id="IPR030678">
    <property type="entry name" value="Peptide/Ni-bd"/>
</dbReference>
<feature type="signal peptide" evidence="5">
    <location>
        <begin position="1"/>
        <end position="31"/>
    </location>
</feature>